<protein>
    <submittedName>
        <fullName evidence="1">ImpE protein</fullName>
    </submittedName>
</protein>
<sequence length="285" mass="32205">MIAEDYLREGKLDEAFAELKKVVQANPADAKYRVFLFQMMTVLGKWESALTQLELSGELDAGNLAMVQAYREAIRCEVLRHKVMSGDRQPMIFGEPEPWIAMMLEAFKLQATGHLPQACQLRAEALEQAPAVSGTLIDSDEKPVRFEWICDSDPRLGPILETLINGQYYWVPMHRIAKITIDPPSDLRDFVWSAAHFTWSNGGETFGMIPSRYPGSETSEDAAIRLSRKTDWECVGDEADPSQYIGHGQRMLATDVDEFALFQIRSLELDVEMEQADPEPDDETN</sequence>
<dbReference type="Pfam" id="PF07024">
    <property type="entry name" value="ImpE"/>
    <property type="match status" value="1"/>
</dbReference>
<dbReference type="Proteomes" id="UP000315003">
    <property type="component" value="Chromosome"/>
</dbReference>
<dbReference type="RefSeq" id="WP_145275601.1">
    <property type="nucleotide sequence ID" value="NZ_CP036272.1"/>
</dbReference>
<dbReference type="InterPro" id="IPR009211">
    <property type="entry name" value="TagJ"/>
</dbReference>
<dbReference type="SUPFAM" id="SSF144059">
    <property type="entry name" value="ImpE-like"/>
    <property type="match status" value="1"/>
</dbReference>
<evidence type="ECO:0000313" key="2">
    <source>
        <dbReference type="Proteomes" id="UP000315003"/>
    </source>
</evidence>
<dbReference type="PIRSF" id="PIRSF029288">
    <property type="entry name" value="SciE_ImpE"/>
    <property type="match status" value="1"/>
</dbReference>
<dbReference type="OrthoDB" id="5416084at2"/>
<name>A0A517SZA6_9BACT</name>
<dbReference type="InterPro" id="IPR011990">
    <property type="entry name" value="TPR-like_helical_dom_sf"/>
</dbReference>
<reference evidence="1 2" key="1">
    <citation type="submission" date="2019-02" db="EMBL/GenBank/DDBJ databases">
        <title>Deep-cultivation of Planctomycetes and their phenomic and genomic characterization uncovers novel biology.</title>
        <authorList>
            <person name="Wiegand S."/>
            <person name="Jogler M."/>
            <person name="Boedeker C."/>
            <person name="Pinto D."/>
            <person name="Vollmers J."/>
            <person name="Rivas-Marin E."/>
            <person name="Kohn T."/>
            <person name="Peeters S.H."/>
            <person name="Heuer A."/>
            <person name="Rast P."/>
            <person name="Oberbeckmann S."/>
            <person name="Bunk B."/>
            <person name="Jeske O."/>
            <person name="Meyerdierks A."/>
            <person name="Storesund J.E."/>
            <person name="Kallscheuer N."/>
            <person name="Luecker S."/>
            <person name="Lage O.M."/>
            <person name="Pohl T."/>
            <person name="Merkel B.J."/>
            <person name="Hornburger P."/>
            <person name="Mueller R.-W."/>
            <person name="Bruemmer F."/>
            <person name="Labrenz M."/>
            <person name="Spormann A.M."/>
            <person name="Op den Camp H."/>
            <person name="Overmann J."/>
            <person name="Amann R."/>
            <person name="Jetten M.S.M."/>
            <person name="Mascher T."/>
            <person name="Medema M.H."/>
            <person name="Devos D.P."/>
            <person name="Kaster A.-K."/>
            <person name="Ovreas L."/>
            <person name="Rohde M."/>
            <person name="Galperin M.Y."/>
            <person name="Jogler C."/>
        </authorList>
    </citation>
    <scope>NUCLEOTIDE SEQUENCE [LARGE SCALE GENOMIC DNA]</scope>
    <source>
        <strain evidence="1 2">SV_7m_r</strain>
    </source>
</reference>
<organism evidence="1 2">
    <name type="scientific">Stieleria bergensis</name>
    <dbReference type="NCBI Taxonomy" id="2528025"/>
    <lineage>
        <taxon>Bacteria</taxon>
        <taxon>Pseudomonadati</taxon>
        <taxon>Planctomycetota</taxon>
        <taxon>Planctomycetia</taxon>
        <taxon>Pirellulales</taxon>
        <taxon>Pirellulaceae</taxon>
        <taxon>Stieleria</taxon>
    </lineage>
</organism>
<accession>A0A517SZA6</accession>
<evidence type="ECO:0000313" key="1">
    <source>
        <dbReference type="EMBL" id="QDT61485.1"/>
    </source>
</evidence>
<dbReference type="EMBL" id="CP036272">
    <property type="protein sequence ID" value="QDT61485.1"/>
    <property type="molecule type" value="Genomic_DNA"/>
</dbReference>
<gene>
    <name evidence="1" type="ORF">SV7mr_40210</name>
</gene>
<dbReference type="AlphaFoldDB" id="A0A517SZA6"/>
<dbReference type="Gene3D" id="1.25.40.10">
    <property type="entry name" value="Tetratricopeptide repeat domain"/>
    <property type="match status" value="1"/>
</dbReference>
<proteinExistence type="predicted"/>
<keyword evidence="2" id="KW-1185">Reference proteome</keyword>